<dbReference type="InterPro" id="IPR045336">
    <property type="entry name" value="MmgE_PrpD_N"/>
</dbReference>
<dbReference type="InterPro" id="IPR005656">
    <property type="entry name" value="MmgE_PrpD"/>
</dbReference>
<dbReference type="STRING" id="286727.SAMN02982917_6924"/>
<feature type="domain" description="MmgE/PrpD C-terminal" evidence="3">
    <location>
        <begin position="266"/>
        <end position="421"/>
    </location>
</feature>
<protein>
    <submittedName>
        <fullName evidence="4">2-methylcitrate dehydratase PrpD</fullName>
    </submittedName>
</protein>
<gene>
    <name evidence="4" type="ORF">SAMN02982917_6924</name>
</gene>
<proteinExistence type="inferred from homology"/>
<evidence type="ECO:0000313" key="4">
    <source>
        <dbReference type="EMBL" id="SMF89983.1"/>
    </source>
</evidence>
<reference evidence="4 5" key="1">
    <citation type="submission" date="2017-04" db="EMBL/GenBank/DDBJ databases">
        <authorList>
            <person name="Afonso C.L."/>
            <person name="Miller P.J."/>
            <person name="Scott M.A."/>
            <person name="Spackman E."/>
            <person name="Goraichik I."/>
            <person name="Dimitrov K.M."/>
            <person name="Suarez D.L."/>
            <person name="Swayne D.E."/>
        </authorList>
    </citation>
    <scope>NUCLEOTIDE SEQUENCE [LARGE SCALE GENOMIC DNA]</scope>
    <source>
        <strain evidence="4 5">A2P</strain>
    </source>
</reference>
<evidence type="ECO:0000259" key="2">
    <source>
        <dbReference type="Pfam" id="PF03972"/>
    </source>
</evidence>
<dbReference type="Pfam" id="PF03972">
    <property type="entry name" value="MmgE_PrpD_N"/>
    <property type="match status" value="1"/>
</dbReference>
<dbReference type="InterPro" id="IPR045337">
    <property type="entry name" value="MmgE_PrpD_C"/>
</dbReference>
<dbReference type="PANTHER" id="PTHR16943">
    <property type="entry name" value="2-METHYLCITRATE DEHYDRATASE-RELATED"/>
    <property type="match status" value="1"/>
</dbReference>
<name>A0A1X7HPI1_9PROT</name>
<dbReference type="RefSeq" id="WP_085091688.1">
    <property type="nucleotide sequence ID" value="NZ_FXAK01000009.1"/>
</dbReference>
<evidence type="ECO:0000256" key="1">
    <source>
        <dbReference type="ARBA" id="ARBA00006174"/>
    </source>
</evidence>
<dbReference type="AlphaFoldDB" id="A0A1X7HPI1"/>
<accession>A0A1X7HPI1</accession>
<comment type="similarity">
    <text evidence="1">Belongs to the PrpD family.</text>
</comment>
<organism evidence="4 5">
    <name type="scientific">Azospirillum oryzae</name>
    <dbReference type="NCBI Taxonomy" id="286727"/>
    <lineage>
        <taxon>Bacteria</taxon>
        <taxon>Pseudomonadati</taxon>
        <taxon>Pseudomonadota</taxon>
        <taxon>Alphaproteobacteria</taxon>
        <taxon>Rhodospirillales</taxon>
        <taxon>Azospirillaceae</taxon>
        <taxon>Azospirillum</taxon>
    </lineage>
</organism>
<feature type="domain" description="MmgE/PrpD N-terminal" evidence="2">
    <location>
        <begin position="28"/>
        <end position="243"/>
    </location>
</feature>
<dbReference type="PANTHER" id="PTHR16943:SF8">
    <property type="entry name" value="2-METHYLCITRATE DEHYDRATASE"/>
    <property type="match status" value="1"/>
</dbReference>
<dbReference type="OrthoDB" id="9795089at2"/>
<dbReference type="GO" id="GO:0016829">
    <property type="term" value="F:lyase activity"/>
    <property type="evidence" value="ECO:0007669"/>
    <property type="project" value="InterPro"/>
</dbReference>
<dbReference type="Gene3D" id="3.30.1330.120">
    <property type="entry name" value="2-methylcitrate dehydratase PrpD"/>
    <property type="match status" value="1"/>
</dbReference>
<dbReference type="InterPro" id="IPR042183">
    <property type="entry name" value="MmgE/PrpD_sf_1"/>
</dbReference>
<dbReference type="Pfam" id="PF19305">
    <property type="entry name" value="MmgE_PrpD_C"/>
    <property type="match status" value="1"/>
</dbReference>
<dbReference type="Gene3D" id="1.10.4100.10">
    <property type="entry name" value="2-methylcitrate dehydratase PrpD"/>
    <property type="match status" value="1"/>
</dbReference>
<dbReference type="Proteomes" id="UP000192936">
    <property type="component" value="Unassembled WGS sequence"/>
</dbReference>
<dbReference type="InterPro" id="IPR036148">
    <property type="entry name" value="MmgE/PrpD_sf"/>
</dbReference>
<dbReference type="EMBL" id="FXAK01000009">
    <property type="protein sequence ID" value="SMF89983.1"/>
    <property type="molecule type" value="Genomic_DNA"/>
</dbReference>
<sequence length="444" mass="46295">MHMDDIGSVLARFATGFSGTQNLDYHVATFVNWYGCTVGGTRSSTVDRAVRSCQDDGSGTFLPPIGRTETLSASASVLIDCLSSACLAYDDIHFETTLHPAGPVAAAIFGLSRSRPVSGADAINALCLGMEIECRVALAMFGPKAQVPFGWYPTGLAGGIGAAAAVGHLLGFDEAQVCNAFGLAAARASGTRGTHGAMAASYVPALAAESGYVAAKLTQAGFTCDIASLSGRNGLIGLVASTPDREAALGGLGRTFVCETTAFKAYPTGFISHAAMECCLDLHAQALRQGRRLERLDVFVSPVAHRLGGNSTPANGFEAMVSLSYLCARVICDPDSAFEPIADAFVIPADVAQTQALITVTGRDDLTDQQCLCEATFGDGSVLSLSCSVPLGSVQKPLSDAMIDRKFRKLVTPVYGETAADDCLLALRNIRSMENIATLIDPKL</sequence>
<evidence type="ECO:0000313" key="5">
    <source>
        <dbReference type="Proteomes" id="UP000192936"/>
    </source>
</evidence>
<dbReference type="SUPFAM" id="SSF103378">
    <property type="entry name" value="2-methylcitrate dehydratase PrpD"/>
    <property type="match status" value="1"/>
</dbReference>
<dbReference type="InterPro" id="IPR042188">
    <property type="entry name" value="MmgE/PrpD_sf_2"/>
</dbReference>
<evidence type="ECO:0000259" key="3">
    <source>
        <dbReference type="Pfam" id="PF19305"/>
    </source>
</evidence>